<evidence type="ECO:0000313" key="2">
    <source>
        <dbReference type="Proteomes" id="UP000461595"/>
    </source>
</evidence>
<reference evidence="1 2" key="1">
    <citation type="submission" date="2019-12" db="EMBL/GenBank/DDBJ databases">
        <title>Microbes associate with the intestines of laboratory mice.</title>
        <authorList>
            <person name="Navarre W."/>
            <person name="Wong E."/>
        </authorList>
    </citation>
    <scope>NUCLEOTIDE SEQUENCE [LARGE SCALE GENOMIC DNA]</scope>
    <source>
        <strain evidence="1 2">NM51_B2-22</strain>
    </source>
</reference>
<evidence type="ECO:0000313" key="1">
    <source>
        <dbReference type="EMBL" id="MVX58192.1"/>
    </source>
</evidence>
<dbReference type="InterPro" id="IPR008840">
    <property type="entry name" value="Sipho_Gp157"/>
</dbReference>
<gene>
    <name evidence="1" type="ORF">E5983_00695</name>
</gene>
<dbReference type="EMBL" id="WSRS01000003">
    <property type="protein sequence ID" value="MVX58192.1"/>
    <property type="molecule type" value="Genomic_DNA"/>
</dbReference>
<dbReference type="AlphaFoldDB" id="A0A7X3G6T3"/>
<sequence>MNLYELAEQYKFLYDFDFSEEEEDLWMAQLEVLDDAIELKADNIARLILDIEGMMEARKKEMERLKMANRIDENKIKRLKSYLQDAMERSDKRKFKTELFSFNIRKNAPSLLVESEENIPDEYFKEKTEIKLDKRELLADVKEGLIVDGVSLQRTESLVIR</sequence>
<evidence type="ECO:0008006" key="3">
    <source>
        <dbReference type="Google" id="ProtNLM"/>
    </source>
</evidence>
<name>A0A7X3G6T3_9STRE</name>
<dbReference type="OrthoDB" id="2168866at2"/>
<proteinExistence type="predicted"/>
<accession>A0A7X3G6T3</accession>
<organism evidence="1 2">
    <name type="scientific">Streptococcus danieliae</name>
    <dbReference type="NCBI Taxonomy" id="747656"/>
    <lineage>
        <taxon>Bacteria</taxon>
        <taxon>Bacillati</taxon>
        <taxon>Bacillota</taxon>
        <taxon>Bacilli</taxon>
        <taxon>Lactobacillales</taxon>
        <taxon>Streptococcaceae</taxon>
        <taxon>Streptococcus</taxon>
    </lineage>
</organism>
<protein>
    <recommendedName>
        <fullName evidence="3">Siphovirus Gp157 family protein</fullName>
    </recommendedName>
</protein>
<dbReference type="Proteomes" id="UP000461595">
    <property type="component" value="Unassembled WGS sequence"/>
</dbReference>
<dbReference type="Pfam" id="PF05565">
    <property type="entry name" value="Sipho_Gp157"/>
    <property type="match status" value="1"/>
</dbReference>
<dbReference type="RefSeq" id="WP_160332025.1">
    <property type="nucleotide sequence ID" value="NZ_WSRS01000003.1"/>
</dbReference>
<comment type="caution">
    <text evidence="1">The sequence shown here is derived from an EMBL/GenBank/DDBJ whole genome shotgun (WGS) entry which is preliminary data.</text>
</comment>